<accession>A0A5N0T5B2</accession>
<dbReference type="GO" id="GO:0030490">
    <property type="term" value="P:maturation of SSU-rRNA"/>
    <property type="evidence" value="ECO:0007669"/>
    <property type="project" value="UniProtKB-UniRule"/>
</dbReference>
<dbReference type="InterPro" id="IPR015946">
    <property type="entry name" value="KH_dom-like_a/b"/>
</dbReference>
<evidence type="ECO:0000256" key="2">
    <source>
        <dbReference type="HAMAP-Rule" id="MF_00003"/>
    </source>
</evidence>
<organism evidence="3 4">
    <name type="scientific">Marinihelvus fidelis</name>
    <dbReference type="NCBI Taxonomy" id="2613842"/>
    <lineage>
        <taxon>Bacteria</taxon>
        <taxon>Pseudomonadati</taxon>
        <taxon>Pseudomonadota</taxon>
        <taxon>Gammaproteobacteria</taxon>
        <taxon>Chromatiales</taxon>
        <taxon>Wenzhouxiangellaceae</taxon>
        <taxon>Marinihelvus</taxon>
    </lineage>
</organism>
<sequence length="129" mass="14351">MAPREFKRSERVAGQMRRELATLIQREVDDPELGFVSLSDVEVTRDLAHAKVYVTVFEADKAADSIKALKRAAGFLRMRLGQEMRIRAVPELHFHHDASVETGIAMDALIDRAVSSDGRDDAAGEGEEE</sequence>
<protein>
    <recommendedName>
        <fullName evidence="2">Ribosome-binding factor A</fullName>
    </recommendedName>
</protein>
<dbReference type="PANTHER" id="PTHR33515">
    <property type="entry name" value="RIBOSOME-BINDING FACTOR A, CHLOROPLASTIC-RELATED"/>
    <property type="match status" value="1"/>
</dbReference>
<keyword evidence="4" id="KW-1185">Reference proteome</keyword>
<dbReference type="NCBIfam" id="TIGR00082">
    <property type="entry name" value="rbfA"/>
    <property type="match status" value="1"/>
</dbReference>
<comment type="similarity">
    <text evidence="2">Belongs to the RbfA family.</text>
</comment>
<dbReference type="RefSeq" id="WP_150864935.1">
    <property type="nucleotide sequence ID" value="NZ_VYXP01000008.1"/>
</dbReference>
<proteinExistence type="inferred from homology"/>
<name>A0A5N0T5B2_9GAMM</name>
<dbReference type="InterPro" id="IPR020053">
    <property type="entry name" value="Ribosome-bd_factorA_CS"/>
</dbReference>
<dbReference type="PANTHER" id="PTHR33515:SF1">
    <property type="entry name" value="RIBOSOME-BINDING FACTOR A, CHLOROPLASTIC-RELATED"/>
    <property type="match status" value="1"/>
</dbReference>
<evidence type="ECO:0000313" key="3">
    <source>
        <dbReference type="EMBL" id="KAA9130270.1"/>
    </source>
</evidence>
<dbReference type="InterPro" id="IPR000238">
    <property type="entry name" value="RbfA"/>
</dbReference>
<dbReference type="AlphaFoldDB" id="A0A5N0T5B2"/>
<dbReference type="Gene3D" id="3.30.300.20">
    <property type="match status" value="1"/>
</dbReference>
<comment type="caution">
    <text evidence="3">The sequence shown here is derived from an EMBL/GenBank/DDBJ whole genome shotgun (WGS) entry which is preliminary data.</text>
</comment>
<comment type="subcellular location">
    <subcellularLocation>
        <location evidence="2">Cytoplasm</location>
    </subcellularLocation>
</comment>
<dbReference type="Proteomes" id="UP000325372">
    <property type="component" value="Unassembled WGS sequence"/>
</dbReference>
<comment type="subunit">
    <text evidence="2">Monomer. Binds 30S ribosomal subunits, but not 50S ribosomal subunits or 70S ribosomes.</text>
</comment>
<comment type="function">
    <text evidence="2">One of several proteins that assist in the late maturation steps of the functional core of the 30S ribosomal subunit. Associates with free 30S ribosomal subunits (but not with 30S subunits that are part of 70S ribosomes or polysomes). Required for efficient processing of 16S rRNA. May interact with the 5'-terminal helix region of 16S rRNA.</text>
</comment>
<dbReference type="HAMAP" id="MF_00003">
    <property type="entry name" value="RbfA"/>
    <property type="match status" value="1"/>
</dbReference>
<dbReference type="GO" id="GO:0005829">
    <property type="term" value="C:cytosol"/>
    <property type="evidence" value="ECO:0007669"/>
    <property type="project" value="TreeGrafter"/>
</dbReference>
<dbReference type="Pfam" id="PF02033">
    <property type="entry name" value="RBFA"/>
    <property type="match status" value="1"/>
</dbReference>
<keyword evidence="1 2" id="KW-0690">Ribosome biogenesis</keyword>
<dbReference type="PROSITE" id="PS01319">
    <property type="entry name" value="RBFA"/>
    <property type="match status" value="1"/>
</dbReference>
<gene>
    <name evidence="2 3" type="primary">rbfA</name>
    <name evidence="3" type="ORF">F3N42_13105</name>
</gene>
<dbReference type="SUPFAM" id="SSF89919">
    <property type="entry name" value="Ribosome-binding factor A, RbfA"/>
    <property type="match status" value="1"/>
</dbReference>
<dbReference type="EMBL" id="VYXP01000008">
    <property type="protein sequence ID" value="KAA9130270.1"/>
    <property type="molecule type" value="Genomic_DNA"/>
</dbReference>
<dbReference type="GO" id="GO:0043024">
    <property type="term" value="F:ribosomal small subunit binding"/>
    <property type="evidence" value="ECO:0007669"/>
    <property type="project" value="TreeGrafter"/>
</dbReference>
<dbReference type="InterPro" id="IPR023799">
    <property type="entry name" value="RbfA_dom_sf"/>
</dbReference>
<evidence type="ECO:0000256" key="1">
    <source>
        <dbReference type="ARBA" id="ARBA00022517"/>
    </source>
</evidence>
<keyword evidence="2" id="KW-0963">Cytoplasm</keyword>
<reference evidence="3 4" key="1">
    <citation type="submission" date="2019-09" db="EMBL/GenBank/DDBJ databases">
        <title>Wenzhouxiangella sp. Genome sequencing and assembly.</title>
        <authorList>
            <person name="Zhang R."/>
        </authorList>
    </citation>
    <scope>NUCLEOTIDE SEQUENCE [LARGE SCALE GENOMIC DNA]</scope>
    <source>
        <strain evidence="3 4">W260</strain>
    </source>
</reference>
<evidence type="ECO:0000313" key="4">
    <source>
        <dbReference type="Proteomes" id="UP000325372"/>
    </source>
</evidence>